<dbReference type="EMBL" id="LAZR01000215">
    <property type="protein sequence ID" value="KKN81369.1"/>
    <property type="molecule type" value="Genomic_DNA"/>
</dbReference>
<gene>
    <name evidence="1" type="ORF">LCGC14_0319820</name>
</gene>
<proteinExistence type="predicted"/>
<reference evidence="1" key="1">
    <citation type="journal article" date="2015" name="Nature">
        <title>Complex archaea that bridge the gap between prokaryotes and eukaryotes.</title>
        <authorList>
            <person name="Spang A."/>
            <person name="Saw J.H."/>
            <person name="Jorgensen S.L."/>
            <person name="Zaremba-Niedzwiedzka K."/>
            <person name="Martijn J."/>
            <person name="Lind A.E."/>
            <person name="van Eijk R."/>
            <person name="Schleper C."/>
            <person name="Guy L."/>
            <person name="Ettema T.J."/>
        </authorList>
    </citation>
    <scope>NUCLEOTIDE SEQUENCE</scope>
</reference>
<comment type="caution">
    <text evidence="1">The sequence shown here is derived from an EMBL/GenBank/DDBJ whole genome shotgun (WGS) entry which is preliminary data.</text>
</comment>
<organism evidence="1">
    <name type="scientific">marine sediment metagenome</name>
    <dbReference type="NCBI Taxonomy" id="412755"/>
    <lineage>
        <taxon>unclassified sequences</taxon>
        <taxon>metagenomes</taxon>
        <taxon>ecological metagenomes</taxon>
    </lineage>
</organism>
<dbReference type="AlphaFoldDB" id="A0A0F9TPY5"/>
<name>A0A0F9TPY5_9ZZZZ</name>
<evidence type="ECO:0000313" key="1">
    <source>
        <dbReference type="EMBL" id="KKN81369.1"/>
    </source>
</evidence>
<accession>A0A0F9TPY5</accession>
<protein>
    <submittedName>
        <fullName evidence="1">Uncharacterized protein</fullName>
    </submittedName>
</protein>
<sequence>MTVTIHGLLNGLPMCGFTTDIPFHWPIEHKWSLDPDDFTCEACFKLVKTGGDPLSTPVDAIVDRVTGVLLKHDIHAGAEVVNDLVSALLDAPIYTDFLRALPAEATHQQKRWGSDDAGKTDADWFWLIGYLGGKALATPPDDLLKKLHRIIATAAACANWHAQLMGGSNMRPGIAPPDAIDKEKR</sequence>